<dbReference type="InterPro" id="IPR007052">
    <property type="entry name" value="CS_dom"/>
</dbReference>
<proteinExistence type="inferred from homology"/>
<dbReference type="PANTHER" id="PTHR12967:SF0">
    <property type="entry name" value="PROTEIN SHQ1 HOMOLOG"/>
    <property type="match status" value="1"/>
</dbReference>
<organism evidence="5 6">
    <name type="scientific">Brassicogethes aeneus</name>
    <name type="common">Rape pollen beetle</name>
    <name type="synonym">Meligethes aeneus</name>
    <dbReference type="NCBI Taxonomy" id="1431903"/>
    <lineage>
        <taxon>Eukaryota</taxon>
        <taxon>Metazoa</taxon>
        <taxon>Ecdysozoa</taxon>
        <taxon>Arthropoda</taxon>
        <taxon>Hexapoda</taxon>
        <taxon>Insecta</taxon>
        <taxon>Pterygota</taxon>
        <taxon>Neoptera</taxon>
        <taxon>Endopterygota</taxon>
        <taxon>Coleoptera</taxon>
        <taxon>Polyphaga</taxon>
        <taxon>Cucujiformia</taxon>
        <taxon>Nitidulidae</taxon>
        <taxon>Meligethinae</taxon>
        <taxon>Brassicogethes</taxon>
    </lineage>
</organism>
<dbReference type="GO" id="GO:0000493">
    <property type="term" value="P:box H/ACA snoRNP assembly"/>
    <property type="evidence" value="ECO:0007669"/>
    <property type="project" value="InterPro"/>
</dbReference>
<feature type="compositionally biased region" description="Acidic residues" evidence="3">
    <location>
        <begin position="412"/>
        <end position="439"/>
    </location>
</feature>
<dbReference type="InterPro" id="IPR039742">
    <property type="entry name" value="Shq1"/>
</dbReference>
<evidence type="ECO:0000256" key="3">
    <source>
        <dbReference type="SAM" id="MobiDB-lite"/>
    </source>
</evidence>
<keyword evidence="6" id="KW-1185">Reference proteome</keyword>
<dbReference type="PROSITE" id="PS51203">
    <property type="entry name" value="CS"/>
    <property type="match status" value="1"/>
</dbReference>
<dbReference type="GO" id="GO:0005654">
    <property type="term" value="C:nucleoplasm"/>
    <property type="evidence" value="ECO:0007669"/>
    <property type="project" value="TreeGrafter"/>
</dbReference>
<dbReference type="EMBL" id="OV121134">
    <property type="protein sequence ID" value="CAH0553927.1"/>
    <property type="molecule type" value="Genomic_DNA"/>
</dbReference>
<dbReference type="Gene3D" id="2.60.40.790">
    <property type="match status" value="1"/>
</dbReference>
<dbReference type="AlphaFoldDB" id="A0A9P0B2X0"/>
<dbReference type="OrthoDB" id="73639at2759"/>
<dbReference type="Proteomes" id="UP001154078">
    <property type="component" value="Chromosome 3"/>
</dbReference>
<dbReference type="InterPro" id="IPR007009">
    <property type="entry name" value="Shq1_C"/>
</dbReference>
<gene>
    <name evidence="5" type="ORF">MELIAE_LOCUS5805</name>
</gene>
<dbReference type="GO" id="GO:0005737">
    <property type="term" value="C:cytoplasm"/>
    <property type="evidence" value="ECO:0007669"/>
    <property type="project" value="TreeGrafter"/>
</dbReference>
<dbReference type="InterPro" id="IPR008978">
    <property type="entry name" value="HSP20-like_chaperone"/>
</dbReference>
<dbReference type="Pfam" id="PF04925">
    <property type="entry name" value="SHQ1"/>
    <property type="match status" value="1"/>
</dbReference>
<evidence type="ECO:0000256" key="2">
    <source>
        <dbReference type="ARBA" id="ARBA00013750"/>
    </source>
</evidence>
<feature type="region of interest" description="Disordered" evidence="3">
    <location>
        <begin position="407"/>
        <end position="439"/>
    </location>
</feature>
<feature type="domain" description="CS" evidence="4">
    <location>
        <begin position="1"/>
        <end position="89"/>
    </location>
</feature>
<dbReference type="GO" id="GO:0051082">
    <property type="term" value="F:unfolded protein binding"/>
    <property type="evidence" value="ECO:0007669"/>
    <property type="project" value="TreeGrafter"/>
</dbReference>
<sequence>MITPRFRLEQSENTCTIKIRAPYTHLRDLDATVEENAFLFVCRPYYLRLTLPGDLIENENAHSSFDSDTGEFTFTYEKAKPGEEFKNLDFITTLLTPKIEVTEAEGSRKIEILTAEDQPEFVNLESKDLTHGFGFSMLGHHNFGAISAEFSEVFEIDPREVNLEERRKLRLQYEQGKFDSCHYLADLHDDEEIRELINLSAPWDKLTPENVVFSEKELDFLKELSNLDYNLTELQKKYCYNGLLDILFAYCYDRRSTYFEGTSESSWTITKLAATFSWLDGFTEPQQALICAFRRCLIYPLYRNFEFNQVILKDLKNIVQLGCKNIIKCFIDIYYTLLTGEMGTYVLNNLFIKDYITYIMKWDNSEWDNIVEKVKELEIKKEDLGLNLGEIERGYSLGKHLEKLTIEKSDSDDSSVDSESDSDSTYSDDDTDSEDSSTK</sequence>
<reference evidence="5" key="1">
    <citation type="submission" date="2021-12" db="EMBL/GenBank/DDBJ databases">
        <authorList>
            <person name="King R."/>
        </authorList>
    </citation>
    <scope>NUCLEOTIDE SEQUENCE</scope>
</reference>
<dbReference type="InterPro" id="IPR048696">
    <property type="entry name" value="SHQ1-like_CS"/>
</dbReference>
<dbReference type="PANTHER" id="PTHR12967">
    <property type="entry name" value="PROTEIN SHQ1 HOMOLOG"/>
    <property type="match status" value="1"/>
</dbReference>
<dbReference type="Pfam" id="PF21413">
    <property type="entry name" value="SHQ1-like_CS"/>
    <property type="match status" value="1"/>
</dbReference>
<comment type="similarity">
    <text evidence="1">Belongs to the SHQ1 family.</text>
</comment>
<protein>
    <recommendedName>
        <fullName evidence="2">Protein SHQ1 homolog</fullName>
    </recommendedName>
</protein>
<evidence type="ECO:0000313" key="5">
    <source>
        <dbReference type="EMBL" id="CAH0553927.1"/>
    </source>
</evidence>
<evidence type="ECO:0000259" key="4">
    <source>
        <dbReference type="PROSITE" id="PS51203"/>
    </source>
</evidence>
<accession>A0A9P0B2X0</accession>
<name>A0A9P0B2X0_BRAAE</name>
<evidence type="ECO:0000256" key="1">
    <source>
        <dbReference type="ARBA" id="ARBA00005607"/>
    </source>
</evidence>
<evidence type="ECO:0000313" key="6">
    <source>
        <dbReference type="Proteomes" id="UP001154078"/>
    </source>
</evidence>